<dbReference type="GO" id="GO:0000981">
    <property type="term" value="F:DNA-binding transcription factor activity, RNA polymerase II-specific"/>
    <property type="evidence" value="ECO:0007669"/>
    <property type="project" value="TreeGrafter"/>
</dbReference>
<keyword evidence="10" id="KW-1185">Reference proteome</keyword>
<keyword evidence="4" id="KW-0862">Zinc</keyword>
<dbReference type="InterPro" id="IPR013087">
    <property type="entry name" value="Znf_C2H2_type"/>
</dbReference>
<evidence type="ECO:0000313" key="9">
    <source>
        <dbReference type="EMBL" id="KAF5373134.1"/>
    </source>
</evidence>
<dbReference type="OrthoDB" id="654211at2759"/>
<organism evidence="9 10">
    <name type="scientific">Tetrapyrgos nigripes</name>
    <dbReference type="NCBI Taxonomy" id="182062"/>
    <lineage>
        <taxon>Eukaryota</taxon>
        <taxon>Fungi</taxon>
        <taxon>Dikarya</taxon>
        <taxon>Basidiomycota</taxon>
        <taxon>Agaricomycotina</taxon>
        <taxon>Agaricomycetes</taxon>
        <taxon>Agaricomycetidae</taxon>
        <taxon>Agaricales</taxon>
        <taxon>Marasmiineae</taxon>
        <taxon>Marasmiaceae</taxon>
        <taxon>Tetrapyrgos</taxon>
    </lineage>
</organism>
<dbReference type="SUPFAM" id="SSF57667">
    <property type="entry name" value="beta-beta-alpha zinc fingers"/>
    <property type="match status" value="2"/>
</dbReference>
<sequence length="361" mass="40345">MPPTRALRSRIVKTQYKPEYRIESKASLKARGVTTQQCPYCDKLLSITSDLYRHIKTHTEEKRHWCEYCSYGSYQWINVKIHQRKHFSEKPEQCPNCDFCTKDPSSLTRHRKRWHAYVPPPRRERAKQPKKSVGANVKTEDSDKEKSSTSTIPAPLPHPIYPSATTSASMHYGSPAMYLPSLPNQNVGLPNPLYTSNWPYALPPYAYYPSYSMDPALQNSSHSNVQASRTGLGYHGQVIPGIFPGGYTVGHSHNGNGKMRQVGQAFGSQTHFNHFDISGHHEAAYRHGRGQGHISMDTVFPGSHPSSFPVSAPSTASSASTRELPQLLPFDFAVDAGWTDWDLDLDCLDGRSSFESSGSSS</sequence>
<dbReference type="PANTHER" id="PTHR24388:SF104">
    <property type="entry name" value="AT-RICH BINDING PROTEIN-RELATED"/>
    <property type="match status" value="1"/>
</dbReference>
<dbReference type="GO" id="GO:0000978">
    <property type="term" value="F:RNA polymerase II cis-regulatory region sequence-specific DNA binding"/>
    <property type="evidence" value="ECO:0007669"/>
    <property type="project" value="TreeGrafter"/>
</dbReference>
<evidence type="ECO:0000256" key="2">
    <source>
        <dbReference type="ARBA" id="ARBA00022737"/>
    </source>
</evidence>
<dbReference type="PROSITE" id="PS50157">
    <property type="entry name" value="ZINC_FINGER_C2H2_2"/>
    <property type="match status" value="2"/>
</dbReference>
<keyword evidence="3 6" id="KW-0863">Zinc-finger</keyword>
<accession>A0A8H5LXN1</accession>
<dbReference type="SMART" id="SM00355">
    <property type="entry name" value="ZnF_C2H2"/>
    <property type="match status" value="3"/>
</dbReference>
<feature type="domain" description="C2H2-type" evidence="8">
    <location>
        <begin position="36"/>
        <end position="63"/>
    </location>
</feature>
<evidence type="ECO:0000256" key="1">
    <source>
        <dbReference type="ARBA" id="ARBA00022723"/>
    </source>
</evidence>
<evidence type="ECO:0000256" key="6">
    <source>
        <dbReference type="PROSITE-ProRule" id="PRU00042"/>
    </source>
</evidence>
<dbReference type="PANTHER" id="PTHR24388">
    <property type="entry name" value="ZINC FINGER PROTEIN"/>
    <property type="match status" value="1"/>
</dbReference>
<evidence type="ECO:0000313" key="10">
    <source>
        <dbReference type="Proteomes" id="UP000559256"/>
    </source>
</evidence>
<dbReference type="AlphaFoldDB" id="A0A8H5LXN1"/>
<reference evidence="9 10" key="1">
    <citation type="journal article" date="2020" name="ISME J.">
        <title>Uncovering the hidden diversity of litter-decomposition mechanisms in mushroom-forming fungi.</title>
        <authorList>
            <person name="Floudas D."/>
            <person name="Bentzer J."/>
            <person name="Ahren D."/>
            <person name="Johansson T."/>
            <person name="Persson P."/>
            <person name="Tunlid A."/>
        </authorList>
    </citation>
    <scope>NUCLEOTIDE SEQUENCE [LARGE SCALE GENOMIC DNA]</scope>
    <source>
        <strain evidence="9 10">CBS 291.85</strain>
    </source>
</reference>
<keyword evidence="2" id="KW-0677">Repeat</keyword>
<dbReference type="PROSITE" id="PS00028">
    <property type="entry name" value="ZINC_FINGER_C2H2_1"/>
    <property type="match status" value="1"/>
</dbReference>
<feature type="compositionally biased region" description="Basic and acidic residues" evidence="7">
    <location>
        <begin position="138"/>
        <end position="147"/>
    </location>
</feature>
<protein>
    <recommendedName>
        <fullName evidence="8">C2H2-type domain-containing protein</fullName>
    </recommendedName>
</protein>
<dbReference type="InterPro" id="IPR050527">
    <property type="entry name" value="Snail/Krueppel_Znf"/>
</dbReference>
<evidence type="ECO:0000256" key="7">
    <source>
        <dbReference type="SAM" id="MobiDB-lite"/>
    </source>
</evidence>
<dbReference type="Proteomes" id="UP000559256">
    <property type="component" value="Unassembled WGS sequence"/>
</dbReference>
<feature type="domain" description="C2H2-type" evidence="8">
    <location>
        <begin position="64"/>
        <end position="91"/>
    </location>
</feature>
<gene>
    <name evidence="9" type="ORF">D9758_001602</name>
</gene>
<dbReference type="InterPro" id="IPR036236">
    <property type="entry name" value="Znf_C2H2_sf"/>
</dbReference>
<comment type="caution">
    <text evidence="9">The sequence shown here is derived from an EMBL/GenBank/DDBJ whole genome shotgun (WGS) entry which is preliminary data.</text>
</comment>
<evidence type="ECO:0000256" key="5">
    <source>
        <dbReference type="ARBA" id="ARBA00023242"/>
    </source>
</evidence>
<dbReference type="EMBL" id="JAACJM010000004">
    <property type="protein sequence ID" value="KAF5373134.1"/>
    <property type="molecule type" value="Genomic_DNA"/>
</dbReference>
<dbReference type="Pfam" id="PF00096">
    <property type="entry name" value="zf-C2H2"/>
    <property type="match status" value="2"/>
</dbReference>
<keyword evidence="1" id="KW-0479">Metal-binding</keyword>
<keyword evidence="5" id="KW-0539">Nucleus</keyword>
<dbReference type="GO" id="GO:0008270">
    <property type="term" value="F:zinc ion binding"/>
    <property type="evidence" value="ECO:0007669"/>
    <property type="project" value="UniProtKB-KW"/>
</dbReference>
<feature type="region of interest" description="Disordered" evidence="7">
    <location>
        <begin position="118"/>
        <end position="158"/>
    </location>
</feature>
<name>A0A8H5LXN1_9AGAR</name>
<evidence type="ECO:0000256" key="4">
    <source>
        <dbReference type="ARBA" id="ARBA00022833"/>
    </source>
</evidence>
<evidence type="ECO:0000259" key="8">
    <source>
        <dbReference type="PROSITE" id="PS50157"/>
    </source>
</evidence>
<evidence type="ECO:0000256" key="3">
    <source>
        <dbReference type="ARBA" id="ARBA00022771"/>
    </source>
</evidence>
<dbReference type="Gene3D" id="3.30.160.60">
    <property type="entry name" value="Classic Zinc Finger"/>
    <property type="match status" value="2"/>
</dbReference>
<proteinExistence type="predicted"/>